<dbReference type="InterPro" id="IPR000582">
    <property type="entry name" value="Acyl-CoA-binding_protein"/>
</dbReference>
<dbReference type="Proteomes" id="UP001500620">
    <property type="component" value="Unassembled WGS sequence"/>
</dbReference>
<dbReference type="PANTHER" id="PTHR23310:SF62">
    <property type="entry name" value="ACYL-COA BINDING PROTEIN 1, ISOFORM A"/>
    <property type="match status" value="1"/>
</dbReference>
<evidence type="ECO:0000313" key="4">
    <source>
        <dbReference type="Proteomes" id="UP001500620"/>
    </source>
</evidence>
<dbReference type="PRINTS" id="PR00689">
    <property type="entry name" value="ACOABINDINGP"/>
</dbReference>
<sequence length="86" mass="9399">MSVTDEFEQAQVDVKQLAQRPGNDVLLQLYALYKQGTQGDVSGGRPGVFDLVGRAKHDAWKGLAGTAPEDAQRRYVDLVRRLQGAA</sequence>
<evidence type="ECO:0000313" key="3">
    <source>
        <dbReference type="EMBL" id="GAA4260574.1"/>
    </source>
</evidence>
<comment type="caution">
    <text evidence="3">The sequence shown here is derived from an EMBL/GenBank/DDBJ whole genome shotgun (WGS) entry which is preliminary data.</text>
</comment>
<accession>A0ABP8DNY9</accession>
<dbReference type="Gene3D" id="1.20.80.10">
    <property type="match status" value="1"/>
</dbReference>
<dbReference type="PANTHER" id="PTHR23310">
    <property type="entry name" value="ACYL-COA-BINDING PROTEIN, ACBP"/>
    <property type="match status" value="1"/>
</dbReference>
<dbReference type="RefSeq" id="WP_345137468.1">
    <property type="nucleotide sequence ID" value="NZ_BAABAT010000041.1"/>
</dbReference>
<protein>
    <submittedName>
        <fullName evidence="3">Acyl-CoA-binding protein</fullName>
    </submittedName>
</protein>
<organism evidence="3 4">
    <name type="scientific">Dactylosporangium darangshiense</name>
    <dbReference type="NCBI Taxonomy" id="579108"/>
    <lineage>
        <taxon>Bacteria</taxon>
        <taxon>Bacillati</taxon>
        <taxon>Actinomycetota</taxon>
        <taxon>Actinomycetes</taxon>
        <taxon>Micromonosporales</taxon>
        <taxon>Micromonosporaceae</taxon>
        <taxon>Dactylosporangium</taxon>
    </lineage>
</organism>
<dbReference type="SUPFAM" id="SSF47027">
    <property type="entry name" value="Acyl-CoA binding protein"/>
    <property type="match status" value="1"/>
</dbReference>
<evidence type="ECO:0000256" key="1">
    <source>
        <dbReference type="ARBA" id="ARBA00023121"/>
    </source>
</evidence>
<evidence type="ECO:0000259" key="2">
    <source>
        <dbReference type="PROSITE" id="PS51228"/>
    </source>
</evidence>
<dbReference type="InterPro" id="IPR022408">
    <property type="entry name" value="Acyl-CoA-binding_prot_CS"/>
</dbReference>
<feature type="domain" description="ACB" evidence="2">
    <location>
        <begin position="3"/>
        <end position="86"/>
    </location>
</feature>
<dbReference type="InterPro" id="IPR014352">
    <property type="entry name" value="FERM/acyl-CoA-bd_prot_sf"/>
</dbReference>
<dbReference type="PROSITE" id="PS00880">
    <property type="entry name" value="ACB_1"/>
    <property type="match status" value="1"/>
</dbReference>
<keyword evidence="4" id="KW-1185">Reference proteome</keyword>
<dbReference type="PROSITE" id="PS51228">
    <property type="entry name" value="ACB_2"/>
    <property type="match status" value="1"/>
</dbReference>
<keyword evidence="1" id="KW-0446">Lipid-binding</keyword>
<name>A0ABP8DNY9_9ACTN</name>
<dbReference type="InterPro" id="IPR035984">
    <property type="entry name" value="Acyl-CoA-binding_sf"/>
</dbReference>
<dbReference type="Pfam" id="PF00887">
    <property type="entry name" value="ACBP"/>
    <property type="match status" value="1"/>
</dbReference>
<gene>
    <name evidence="3" type="ORF">GCM10022255_089760</name>
</gene>
<proteinExistence type="predicted"/>
<reference evidence="4" key="1">
    <citation type="journal article" date="2019" name="Int. J. Syst. Evol. Microbiol.">
        <title>The Global Catalogue of Microorganisms (GCM) 10K type strain sequencing project: providing services to taxonomists for standard genome sequencing and annotation.</title>
        <authorList>
            <consortium name="The Broad Institute Genomics Platform"/>
            <consortium name="The Broad Institute Genome Sequencing Center for Infectious Disease"/>
            <person name="Wu L."/>
            <person name="Ma J."/>
        </authorList>
    </citation>
    <scope>NUCLEOTIDE SEQUENCE [LARGE SCALE GENOMIC DNA]</scope>
    <source>
        <strain evidence="4">JCM 17441</strain>
    </source>
</reference>
<dbReference type="EMBL" id="BAABAT010000041">
    <property type="protein sequence ID" value="GAA4260574.1"/>
    <property type="molecule type" value="Genomic_DNA"/>
</dbReference>